<keyword evidence="3" id="KW-1185">Reference proteome</keyword>
<reference evidence="2 3" key="1">
    <citation type="submission" date="2016-07" db="EMBL/GenBank/DDBJ databases">
        <title>Draft genome of the white-rot fungus Obba rivulosa 3A-2.</title>
        <authorList>
            <consortium name="DOE Joint Genome Institute"/>
            <person name="Miettinen O."/>
            <person name="Riley R."/>
            <person name="Acob R."/>
            <person name="Barry K."/>
            <person name="Cullen D."/>
            <person name="De Vries R."/>
            <person name="Hainaut M."/>
            <person name="Hatakka A."/>
            <person name="Henrissat B."/>
            <person name="Hilden K."/>
            <person name="Kuo R."/>
            <person name="Labutti K."/>
            <person name="Lipzen A."/>
            <person name="Makela M.R."/>
            <person name="Sandor L."/>
            <person name="Spatafora J.W."/>
            <person name="Grigoriev I.V."/>
            <person name="Hibbett D.S."/>
        </authorList>
    </citation>
    <scope>NUCLEOTIDE SEQUENCE [LARGE SCALE GENOMIC DNA]</scope>
    <source>
        <strain evidence="2 3">3A-2</strain>
    </source>
</reference>
<dbReference type="AlphaFoldDB" id="A0A8E2DG19"/>
<proteinExistence type="predicted"/>
<gene>
    <name evidence="2" type="ORF">OBBRIDRAFT_839740</name>
</gene>
<evidence type="ECO:0000313" key="2">
    <source>
        <dbReference type="EMBL" id="OCH84384.1"/>
    </source>
</evidence>
<accession>A0A8E2DG19</accession>
<sequence>MSTCESWGNPTPNLPYDLEWEGPARFDVSSASSRAAGRNSRSFTTGLRPTLAFAPYPPPTNLAFPSGYMETINLGTQGLSFKQYPPDFTQIPAAGYDIDSSNNTHLMGQDESVPPAEQRTIVLEEWSLSQLRDLKKNGGSSSSDANEYAPPTRGRKKSGERCLKCRDNHNGCIGNVGECCR</sequence>
<dbReference type="EMBL" id="KV722680">
    <property type="protein sequence ID" value="OCH84384.1"/>
    <property type="molecule type" value="Genomic_DNA"/>
</dbReference>
<dbReference type="Proteomes" id="UP000250043">
    <property type="component" value="Unassembled WGS sequence"/>
</dbReference>
<evidence type="ECO:0000313" key="3">
    <source>
        <dbReference type="Proteomes" id="UP000250043"/>
    </source>
</evidence>
<name>A0A8E2DG19_9APHY</name>
<feature type="region of interest" description="Disordered" evidence="1">
    <location>
        <begin position="133"/>
        <end position="160"/>
    </location>
</feature>
<organism evidence="2 3">
    <name type="scientific">Obba rivulosa</name>
    <dbReference type="NCBI Taxonomy" id="1052685"/>
    <lineage>
        <taxon>Eukaryota</taxon>
        <taxon>Fungi</taxon>
        <taxon>Dikarya</taxon>
        <taxon>Basidiomycota</taxon>
        <taxon>Agaricomycotina</taxon>
        <taxon>Agaricomycetes</taxon>
        <taxon>Polyporales</taxon>
        <taxon>Gelatoporiaceae</taxon>
        <taxon>Obba</taxon>
    </lineage>
</organism>
<evidence type="ECO:0000256" key="1">
    <source>
        <dbReference type="SAM" id="MobiDB-lite"/>
    </source>
</evidence>
<protein>
    <submittedName>
        <fullName evidence="2">Uncharacterized protein</fullName>
    </submittedName>
</protein>